<dbReference type="EMBL" id="JAEUGD010000023">
    <property type="protein sequence ID" value="MBL6446300.1"/>
    <property type="molecule type" value="Genomic_DNA"/>
</dbReference>
<reference evidence="1" key="1">
    <citation type="submission" date="2021-01" db="EMBL/GenBank/DDBJ databases">
        <title>Fulvivirga kasyanovii gen. nov., sp nov., a novel member of the phylum Bacteroidetes isolated from seawater in a mussel farm.</title>
        <authorList>
            <person name="Zhao L.-H."/>
            <person name="Wang Z.-J."/>
        </authorList>
    </citation>
    <scope>NUCLEOTIDE SEQUENCE</scope>
    <source>
        <strain evidence="1">29W222</strain>
    </source>
</reference>
<dbReference type="SUPFAM" id="SSF110395">
    <property type="entry name" value="CutC-like"/>
    <property type="match status" value="1"/>
</dbReference>
<protein>
    <submittedName>
        <fullName evidence="1">Uncharacterized protein</fullName>
    </submittedName>
</protein>
<dbReference type="InterPro" id="IPR036822">
    <property type="entry name" value="CutC-like_dom_sf"/>
</dbReference>
<organism evidence="1 2">
    <name type="scientific">Fulvivirga marina</name>
    <dbReference type="NCBI Taxonomy" id="2494733"/>
    <lineage>
        <taxon>Bacteria</taxon>
        <taxon>Pseudomonadati</taxon>
        <taxon>Bacteroidota</taxon>
        <taxon>Cytophagia</taxon>
        <taxon>Cytophagales</taxon>
        <taxon>Fulvivirgaceae</taxon>
        <taxon>Fulvivirga</taxon>
    </lineage>
</organism>
<dbReference type="Gene3D" id="3.20.20.380">
    <property type="entry name" value="Copper homeostasis (CutC) domain"/>
    <property type="match status" value="1"/>
</dbReference>
<dbReference type="Proteomes" id="UP000614216">
    <property type="component" value="Unassembled WGS sequence"/>
</dbReference>
<sequence length="43" mass="4576">MICEIIVYSIEAALKAQKGRSDCIELCDNPGEGGAIVRGFCCV</sequence>
<proteinExistence type="predicted"/>
<comment type="caution">
    <text evidence="1">The sequence shown here is derived from an EMBL/GenBank/DDBJ whole genome shotgun (WGS) entry which is preliminary data.</text>
</comment>
<keyword evidence="2" id="KW-1185">Reference proteome</keyword>
<name>A0A937KDQ1_9BACT</name>
<evidence type="ECO:0000313" key="1">
    <source>
        <dbReference type="EMBL" id="MBL6446300.1"/>
    </source>
</evidence>
<evidence type="ECO:0000313" key="2">
    <source>
        <dbReference type="Proteomes" id="UP000614216"/>
    </source>
</evidence>
<accession>A0A937KDQ1</accession>
<gene>
    <name evidence="1" type="ORF">JMN32_08270</name>
</gene>
<dbReference type="AlphaFoldDB" id="A0A937KDQ1"/>